<evidence type="ECO:0000256" key="4">
    <source>
        <dbReference type="ARBA" id="ARBA00023002"/>
    </source>
</evidence>
<dbReference type="InterPro" id="IPR016166">
    <property type="entry name" value="FAD-bd_PCMH"/>
</dbReference>
<feature type="domain" description="FAD-binding PCMH-type" evidence="5">
    <location>
        <begin position="29"/>
        <end position="208"/>
    </location>
</feature>
<dbReference type="PANTHER" id="PTHR11748">
    <property type="entry name" value="D-LACTATE DEHYDROGENASE"/>
    <property type="match status" value="1"/>
</dbReference>
<name>A0A7Y9JCH5_9ACTN</name>
<reference evidence="6 7" key="1">
    <citation type="submission" date="2020-07" db="EMBL/GenBank/DDBJ databases">
        <title>Sequencing the genomes of 1000 actinobacteria strains.</title>
        <authorList>
            <person name="Klenk H.-P."/>
        </authorList>
    </citation>
    <scope>NUCLEOTIDE SEQUENCE [LARGE SCALE GENOMIC DNA]</scope>
    <source>
        <strain evidence="6 7">DSM 21350</strain>
    </source>
</reference>
<evidence type="ECO:0000256" key="3">
    <source>
        <dbReference type="ARBA" id="ARBA00022827"/>
    </source>
</evidence>
<dbReference type="EMBL" id="JACCBG010000001">
    <property type="protein sequence ID" value="NYD43418.1"/>
    <property type="molecule type" value="Genomic_DNA"/>
</dbReference>
<comment type="cofactor">
    <cofactor evidence="1">
        <name>FAD</name>
        <dbReference type="ChEBI" id="CHEBI:57692"/>
    </cofactor>
</comment>
<dbReference type="InterPro" id="IPR004113">
    <property type="entry name" value="FAD-bd_oxidored_4_C"/>
</dbReference>
<organism evidence="6 7">
    <name type="scientific">Nocardioides panaciterrulae</name>
    <dbReference type="NCBI Taxonomy" id="661492"/>
    <lineage>
        <taxon>Bacteria</taxon>
        <taxon>Bacillati</taxon>
        <taxon>Actinomycetota</taxon>
        <taxon>Actinomycetes</taxon>
        <taxon>Propionibacteriales</taxon>
        <taxon>Nocardioidaceae</taxon>
        <taxon>Nocardioides</taxon>
    </lineage>
</organism>
<dbReference type="Gene3D" id="3.30.465.10">
    <property type="match status" value="1"/>
</dbReference>
<protein>
    <submittedName>
        <fullName evidence="6">Glycolate oxidase FAD binding subunit</fullName>
    </submittedName>
</protein>
<dbReference type="InterPro" id="IPR036318">
    <property type="entry name" value="FAD-bd_PCMH-like_sf"/>
</dbReference>
<dbReference type="InterPro" id="IPR016169">
    <property type="entry name" value="FAD-bd_PCMH_sub2"/>
</dbReference>
<keyword evidence="4" id="KW-0560">Oxidoreductase</keyword>
<dbReference type="SUPFAM" id="SSF56176">
    <property type="entry name" value="FAD-binding/transporter-associated domain-like"/>
    <property type="match status" value="1"/>
</dbReference>
<keyword evidence="2" id="KW-0285">Flavoprotein</keyword>
<dbReference type="InterPro" id="IPR016164">
    <property type="entry name" value="FAD-linked_Oxase-like_C"/>
</dbReference>
<accession>A0A7Y9JCH5</accession>
<keyword evidence="7" id="KW-1185">Reference proteome</keyword>
<gene>
    <name evidence="6" type="ORF">BJZ21_003501</name>
</gene>
<proteinExistence type="predicted"/>
<dbReference type="Pfam" id="PF01565">
    <property type="entry name" value="FAD_binding_4"/>
    <property type="match status" value="1"/>
</dbReference>
<comment type="caution">
    <text evidence="6">The sequence shown here is derived from an EMBL/GenBank/DDBJ whole genome shotgun (WGS) entry which is preliminary data.</text>
</comment>
<keyword evidence="3" id="KW-0274">FAD</keyword>
<dbReference type="PANTHER" id="PTHR11748:SF103">
    <property type="entry name" value="GLYCOLATE OXIDASE SUBUNIT GLCE"/>
    <property type="match status" value="1"/>
</dbReference>
<dbReference type="Proteomes" id="UP000535511">
    <property type="component" value="Unassembled WGS sequence"/>
</dbReference>
<evidence type="ECO:0000313" key="6">
    <source>
        <dbReference type="EMBL" id="NYD43418.1"/>
    </source>
</evidence>
<dbReference type="Pfam" id="PF02913">
    <property type="entry name" value="FAD-oxidase_C"/>
    <property type="match status" value="1"/>
</dbReference>
<evidence type="ECO:0000256" key="1">
    <source>
        <dbReference type="ARBA" id="ARBA00001974"/>
    </source>
</evidence>
<dbReference type="AlphaFoldDB" id="A0A7Y9JCH5"/>
<dbReference type="RefSeq" id="WP_179664956.1">
    <property type="nucleotide sequence ID" value="NZ_JACCBG010000001.1"/>
</dbReference>
<sequence>MSATAIDAAARDTVAACAPVGDPEPLDVVDGVAPGLVVRPGSTDEVAAVLRAAAAHGLSVVPRGRGTKLGWGMPPSSVDVLLDLAGLDGVTEHAAGDLIVTARAGTRLADVQRHVAAAGQRLAVDETVPGASVGGTLAAATSGPGRLVTGTVRDLLIGLTVVRADGVVAKAGGKVVKNVAGYDLGKLMVGSFGTLAVVTEATFRLHPVPAARRWVSAPVEDAAQAHELVQRVVHGQAVPAAVEIEWPPGGGGVLTVLLEGREAGVEARAAVVRELLGSQATDADRAPAGWSSYPWTDTDREGRTALKLTCTLSGLAGVLRTAREAAEDAPVTLRGSAGAGVLYAALPAGIPVDAVARTVDRLRETCRRYGGAAVVLDAPAAVKAAVDLWGPVPALDLMRRVKDQFDPDHRLSPGRYVGGI</sequence>
<evidence type="ECO:0000313" key="7">
    <source>
        <dbReference type="Proteomes" id="UP000535511"/>
    </source>
</evidence>
<evidence type="ECO:0000259" key="5">
    <source>
        <dbReference type="PROSITE" id="PS51387"/>
    </source>
</evidence>
<dbReference type="SUPFAM" id="SSF55103">
    <property type="entry name" value="FAD-linked oxidases, C-terminal domain"/>
    <property type="match status" value="1"/>
</dbReference>
<dbReference type="GO" id="GO:0071949">
    <property type="term" value="F:FAD binding"/>
    <property type="evidence" value="ECO:0007669"/>
    <property type="project" value="InterPro"/>
</dbReference>
<dbReference type="PROSITE" id="PS51387">
    <property type="entry name" value="FAD_PCMH"/>
    <property type="match status" value="1"/>
</dbReference>
<dbReference type="GO" id="GO:0016491">
    <property type="term" value="F:oxidoreductase activity"/>
    <property type="evidence" value="ECO:0007669"/>
    <property type="project" value="UniProtKB-KW"/>
</dbReference>
<dbReference type="InterPro" id="IPR006094">
    <property type="entry name" value="Oxid_FAD_bind_N"/>
</dbReference>
<evidence type="ECO:0000256" key="2">
    <source>
        <dbReference type="ARBA" id="ARBA00022630"/>
    </source>
</evidence>